<evidence type="ECO:0000256" key="1">
    <source>
        <dbReference type="SAM" id="MobiDB-lite"/>
    </source>
</evidence>
<sequence length="210" mass="23135">MNKRIQRIVSIIIGLIIAALLIYIGWRIIQRRQSRATTPVELQCEIQGTNGTVTWRDANPEIEIISYGTVSSDSYPFLCEEENTPTSGEEGLYDHTCTIGPLVSGTNYAVSIGDVTAQCSASETTEEAVISIEPTSEPQPTEAPSPTPEQNVEVTPVQDTQLLPQEKVTAYFDENEDATIEGCVNEFASENYTGLGQMCSEEWASRNYEE</sequence>
<keyword evidence="2" id="KW-0472">Membrane</keyword>
<gene>
    <name evidence="3" type="ORF">A3C24_02600</name>
</gene>
<feature type="region of interest" description="Disordered" evidence="1">
    <location>
        <begin position="125"/>
        <end position="155"/>
    </location>
</feature>
<protein>
    <submittedName>
        <fullName evidence="3">Uncharacterized protein</fullName>
    </submittedName>
</protein>
<evidence type="ECO:0000313" key="3">
    <source>
        <dbReference type="EMBL" id="OGK23005.1"/>
    </source>
</evidence>
<organism evidence="3 4">
    <name type="scientific">Candidatus Roizmanbacteria bacterium RIFCSPHIGHO2_02_FULL_37_24</name>
    <dbReference type="NCBI Taxonomy" id="1802037"/>
    <lineage>
        <taxon>Bacteria</taxon>
        <taxon>Candidatus Roizmaniibacteriota</taxon>
    </lineage>
</organism>
<keyword evidence="2" id="KW-1133">Transmembrane helix</keyword>
<dbReference type="AlphaFoldDB" id="A0A1F7GW18"/>
<dbReference type="EMBL" id="MFZM01000029">
    <property type="protein sequence ID" value="OGK23005.1"/>
    <property type="molecule type" value="Genomic_DNA"/>
</dbReference>
<feature type="transmembrane region" description="Helical" evidence="2">
    <location>
        <begin position="7"/>
        <end position="26"/>
    </location>
</feature>
<reference evidence="3 4" key="1">
    <citation type="journal article" date="2016" name="Nat. Commun.">
        <title>Thousands of microbial genomes shed light on interconnected biogeochemical processes in an aquifer system.</title>
        <authorList>
            <person name="Anantharaman K."/>
            <person name="Brown C.T."/>
            <person name="Hug L.A."/>
            <person name="Sharon I."/>
            <person name="Castelle C.J."/>
            <person name="Probst A.J."/>
            <person name="Thomas B.C."/>
            <person name="Singh A."/>
            <person name="Wilkins M.J."/>
            <person name="Karaoz U."/>
            <person name="Brodie E.L."/>
            <person name="Williams K.H."/>
            <person name="Hubbard S.S."/>
            <person name="Banfield J.F."/>
        </authorList>
    </citation>
    <scope>NUCLEOTIDE SEQUENCE [LARGE SCALE GENOMIC DNA]</scope>
</reference>
<name>A0A1F7GW18_9BACT</name>
<evidence type="ECO:0000256" key="2">
    <source>
        <dbReference type="SAM" id="Phobius"/>
    </source>
</evidence>
<accession>A0A1F7GW18</accession>
<dbReference type="Proteomes" id="UP000177159">
    <property type="component" value="Unassembled WGS sequence"/>
</dbReference>
<keyword evidence="2" id="KW-0812">Transmembrane</keyword>
<proteinExistence type="predicted"/>
<evidence type="ECO:0000313" key="4">
    <source>
        <dbReference type="Proteomes" id="UP000177159"/>
    </source>
</evidence>
<comment type="caution">
    <text evidence="3">The sequence shown here is derived from an EMBL/GenBank/DDBJ whole genome shotgun (WGS) entry which is preliminary data.</text>
</comment>